<dbReference type="GO" id="GO:0003684">
    <property type="term" value="F:damaged DNA binding"/>
    <property type="evidence" value="ECO:0007669"/>
    <property type="project" value="InterPro"/>
</dbReference>
<dbReference type="SMART" id="SM00982">
    <property type="entry name" value="TRCF"/>
    <property type="match status" value="1"/>
</dbReference>
<evidence type="ECO:0000256" key="6">
    <source>
        <dbReference type="ARBA" id="ARBA00022806"/>
    </source>
</evidence>
<dbReference type="FunFam" id="3.40.50.300:FF:000546">
    <property type="entry name" value="Transcription-repair-coupling factor"/>
    <property type="match status" value="1"/>
</dbReference>
<name>A0A6J7N815_9ZZZZ</name>
<evidence type="ECO:0000256" key="3">
    <source>
        <dbReference type="ARBA" id="ARBA00022741"/>
    </source>
</evidence>
<dbReference type="Gene3D" id="3.90.1150.50">
    <property type="entry name" value="Transcription-repair-coupling factor, D7 domain"/>
    <property type="match status" value="1"/>
</dbReference>
<keyword evidence="6" id="KW-0347">Helicase</keyword>
<keyword evidence="4" id="KW-0227">DNA damage</keyword>
<dbReference type="PANTHER" id="PTHR47964">
    <property type="entry name" value="ATP-DEPENDENT DNA HELICASE HOMOLOG RECG, CHLOROPLASTIC"/>
    <property type="match status" value="1"/>
</dbReference>
<organism evidence="12">
    <name type="scientific">freshwater metagenome</name>
    <dbReference type="NCBI Taxonomy" id="449393"/>
    <lineage>
        <taxon>unclassified sequences</taxon>
        <taxon>metagenomes</taxon>
        <taxon>ecological metagenomes</taxon>
    </lineage>
</organism>
<dbReference type="HAMAP" id="MF_00969">
    <property type="entry name" value="TRCF"/>
    <property type="match status" value="1"/>
</dbReference>
<keyword evidence="8" id="KW-0238">DNA-binding</keyword>
<dbReference type="InterPro" id="IPR001650">
    <property type="entry name" value="Helicase_C-like"/>
</dbReference>
<dbReference type="GO" id="GO:0006281">
    <property type="term" value="P:DNA repair"/>
    <property type="evidence" value="ECO:0007669"/>
    <property type="project" value="UniProtKB-KW"/>
</dbReference>
<sequence>MRVRLGTSSPLPFWERGQTAFLREDWWGEMRALVQMVGSDSAVASCLHDSAKLIAPAATYPFLLANLAQEAPLLIVTSSSRSAEDLANELRELHNHVLEFPAWETLPHERLSPRSDTVARRLATLADLAAGNNEKIIVVAPIRAVIHRFIADLASQPLQSLEIGSEVDLTSLITNLTNLAYTRTDLVEKRGEFAVRGGIVDLFLPLSEHPVRIDFFGDEIEELSYFDVASQRTTNPVVGALKILPCRELLLTSDIRTRAESAKSKYPAALEILDRVAQGISTEGMESLIPILIDQTETILQRMPQGSEVIFIDDERIRMRTIDLLATNEEFFEAAWSHAALGAVAPLPVTDATYLSWDELKNEVLRCQLTSRALNPFGSDLDKSADFLDFQAIDPLRADMDRAISTLQSAVDAGFSIIFSAAGQGMAERYAGIFRSADLPVVVVPELRAVPTKGSIHITQSAIAHGFTSQSARILFITERDLTGSKASAKDGVRMPSKRKQAVDPLELRAGDFVVHEQHGIGRYVEMVQRTIGGVTREYLVIEYAPAKRGQPGDRVFVPTDTLEQVSKYIGGESPTVHRIGSGEWQKAKGRARKAVKQIAGELIRLYAARTSSPGFAFSPDTPWQRELEDAFSYIETPDQLSTIEEVKRDMEKPYPMDRIICGDVGYGKTEIAIRAAFKAVQDGKQVAVLVPTTLLVQQHEKTFAERYAGFPIRVAGLSRFNTAKESKKILAELTAGSVDVVIGTHRLLSQDVVFKDLGLVVVDEEQRFGVEQKESLKKMRTTVDVLAMSATPIPRTLEMAVTGIREMSTITTPPEERHPILTYVGAAEDAQIRAAIHRELLRDGQVFYIHNRVESIDRAASKIQELVPEARIRIAHGQMSEGALEDVILAFWNRDFDVLVCTTIVESGLDIQNANTLIVERADNFGLSQLHQLRGRVGRGRDRAYAYFLYPPDQPLTEVALDRLKTIATNTDLGAGMRVALKDLEIRGAGNLLGGEQSGHIADVGFDLYMRMVGEAVNDYKTGIIDKEEEVHECKVELPINAHLSELYVPGERLRLDLYRRLADVAKPEDVQSIREELLDRFGELPEEAQALLAVAQLRALAKSHGIREVVATGKFLRLAPLTLPESRQLRLTRLYPGSLYKGPTRTALVTLPKNPAWNPSKPTAEIVDTSLLTWVTEVVDQLTKASTT</sequence>
<dbReference type="InterPro" id="IPR005118">
    <property type="entry name" value="TRCF_C"/>
</dbReference>
<evidence type="ECO:0000256" key="7">
    <source>
        <dbReference type="ARBA" id="ARBA00022840"/>
    </source>
</evidence>
<dbReference type="Pfam" id="PF17757">
    <property type="entry name" value="UvrB_inter"/>
    <property type="match status" value="1"/>
</dbReference>
<feature type="domain" description="Helicase C-terminal" evidence="11">
    <location>
        <begin position="832"/>
        <end position="986"/>
    </location>
</feature>
<keyword evidence="3" id="KW-0547">Nucleotide-binding</keyword>
<dbReference type="InterPro" id="IPR003711">
    <property type="entry name" value="CarD-like/TRCF_RID"/>
</dbReference>
<dbReference type="Gene3D" id="2.40.10.170">
    <property type="match status" value="1"/>
</dbReference>
<evidence type="ECO:0000256" key="9">
    <source>
        <dbReference type="ARBA" id="ARBA00023204"/>
    </source>
</evidence>
<reference evidence="12" key="1">
    <citation type="submission" date="2020-05" db="EMBL/GenBank/DDBJ databases">
        <authorList>
            <person name="Chiriac C."/>
            <person name="Salcher M."/>
            <person name="Ghai R."/>
            <person name="Kavagutti S V."/>
        </authorList>
    </citation>
    <scope>NUCLEOTIDE SEQUENCE</scope>
</reference>
<dbReference type="Pfam" id="PF02559">
    <property type="entry name" value="CarD_TRCF_RID"/>
    <property type="match status" value="1"/>
</dbReference>
<protein>
    <submittedName>
        <fullName evidence="12">Unannotated protein</fullName>
    </submittedName>
</protein>
<dbReference type="PANTHER" id="PTHR47964:SF1">
    <property type="entry name" value="ATP-DEPENDENT DNA HELICASE HOMOLOG RECG, CHLOROPLASTIC"/>
    <property type="match status" value="1"/>
</dbReference>
<keyword evidence="2" id="KW-0963">Cytoplasm</keyword>
<dbReference type="InterPro" id="IPR036101">
    <property type="entry name" value="CarD-like/TRCF_RID_sf"/>
</dbReference>
<evidence type="ECO:0000256" key="8">
    <source>
        <dbReference type="ARBA" id="ARBA00023125"/>
    </source>
</evidence>
<dbReference type="Gene3D" id="3.30.2060.10">
    <property type="entry name" value="Penicillin-binding protein 1b domain"/>
    <property type="match status" value="1"/>
</dbReference>
<dbReference type="GO" id="GO:0016787">
    <property type="term" value="F:hydrolase activity"/>
    <property type="evidence" value="ECO:0007669"/>
    <property type="project" value="UniProtKB-KW"/>
</dbReference>
<dbReference type="GO" id="GO:0005524">
    <property type="term" value="F:ATP binding"/>
    <property type="evidence" value="ECO:0007669"/>
    <property type="project" value="UniProtKB-KW"/>
</dbReference>
<dbReference type="CDD" id="cd17991">
    <property type="entry name" value="DEXHc_TRCF"/>
    <property type="match status" value="1"/>
</dbReference>
<dbReference type="PROSITE" id="PS51194">
    <property type="entry name" value="HELICASE_CTER"/>
    <property type="match status" value="1"/>
</dbReference>
<dbReference type="GO" id="GO:0005737">
    <property type="term" value="C:cytoplasm"/>
    <property type="evidence" value="ECO:0007669"/>
    <property type="project" value="UniProtKB-SubCell"/>
</dbReference>
<dbReference type="SMART" id="SM00487">
    <property type="entry name" value="DEXDc"/>
    <property type="match status" value="1"/>
</dbReference>
<dbReference type="SMART" id="SM01058">
    <property type="entry name" value="CarD_TRCF"/>
    <property type="match status" value="1"/>
</dbReference>
<dbReference type="Gene3D" id="3.40.50.300">
    <property type="entry name" value="P-loop containing nucleotide triphosphate hydrolases"/>
    <property type="match status" value="2"/>
</dbReference>
<dbReference type="FunFam" id="3.40.50.300:FF:000300">
    <property type="entry name" value="Transcription-repair-coupling factor"/>
    <property type="match status" value="1"/>
</dbReference>
<dbReference type="GO" id="GO:0003678">
    <property type="term" value="F:DNA helicase activity"/>
    <property type="evidence" value="ECO:0007669"/>
    <property type="project" value="TreeGrafter"/>
</dbReference>
<dbReference type="SUPFAM" id="SSF52540">
    <property type="entry name" value="P-loop containing nucleoside triphosphate hydrolases"/>
    <property type="match status" value="4"/>
</dbReference>
<dbReference type="SMART" id="SM00490">
    <property type="entry name" value="HELICc"/>
    <property type="match status" value="1"/>
</dbReference>
<keyword evidence="9" id="KW-0234">DNA repair</keyword>
<dbReference type="Pfam" id="PF03461">
    <property type="entry name" value="TRCF"/>
    <property type="match status" value="1"/>
</dbReference>
<evidence type="ECO:0000256" key="1">
    <source>
        <dbReference type="ARBA" id="ARBA00004496"/>
    </source>
</evidence>
<dbReference type="NCBIfam" id="TIGR00580">
    <property type="entry name" value="mfd"/>
    <property type="match status" value="1"/>
</dbReference>
<dbReference type="EMBL" id="CAFBOU010000028">
    <property type="protein sequence ID" value="CAB4989327.1"/>
    <property type="molecule type" value="Genomic_DNA"/>
</dbReference>
<evidence type="ECO:0000259" key="10">
    <source>
        <dbReference type="PROSITE" id="PS51192"/>
    </source>
</evidence>
<proteinExistence type="inferred from homology"/>
<comment type="subcellular location">
    <subcellularLocation>
        <location evidence="1">Cytoplasm</location>
    </subcellularLocation>
</comment>
<dbReference type="AlphaFoldDB" id="A0A6J7N815"/>
<evidence type="ECO:0000256" key="4">
    <source>
        <dbReference type="ARBA" id="ARBA00022763"/>
    </source>
</evidence>
<dbReference type="Pfam" id="PF00271">
    <property type="entry name" value="Helicase_C"/>
    <property type="match status" value="1"/>
</dbReference>
<dbReference type="Pfam" id="PF00270">
    <property type="entry name" value="DEAD"/>
    <property type="match status" value="1"/>
</dbReference>
<evidence type="ECO:0000256" key="5">
    <source>
        <dbReference type="ARBA" id="ARBA00022801"/>
    </source>
</evidence>
<dbReference type="PROSITE" id="PS51192">
    <property type="entry name" value="HELICASE_ATP_BIND_1"/>
    <property type="match status" value="1"/>
</dbReference>
<dbReference type="InterPro" id="IPR027417">
    <property type="entry name" value="P-loop_NTPase"/>
</dbReference>
<gene>
    <name evidence="12" type="ORF">UFOPK4010_00495</name>
</gene>
<dbReference type="SUPFAM" id="SSF141259">
    <property type="entry name" value="CarD-like"/>
    <property type="match status" value="1"/>
</dbReference>
<dbReference type="InterPro" id="IPR004576">
    <property type="entry name" value="Mfd"/>
</dbReference>
<dbReference type="InterPro" id="IPR014001">
    <property type="entry name" value="Helicase_ATP-bd"/>
</dbReference>
<feature type="domain" description="Helicase ATP-binding" evidence="10">
    <location>
        <begin position="650"/>
        <end position="811"/>
    </location>
</feature>
<accession>A0A6J7N815</accession>
<dbReference type="InterPro" id="IPR011545">
    <property type="entry name" value="DEAD/DEAH_box_helicase_dom"/>
</dbReference>
<dbReference type="SUPFAM" id="SSF143517">
    <property type="entry name" value="TRCF domain-like"/>
    <property type="match status" value="1"/>
</dbReference>
<evidence type="ECO:0000259" key="11">
    <source>
        <dbReference type="PROSITE" id="PS51194"/>
    </source>
</evidence>
<dbReference type="Gene3D" id="3.40.50.11180">
    <property type="match status" value="1"/>
</dbReference>
<dbReference type="InterPro" id="IPR041471">
    <property type="entry name" value="UvrB_inter"/>
</dbReference>
<evidence type="ECO:0000256" key="2">
    <source>
        <dbReference type="ARBA" id="ARBA00022490"/>
    </source>
</evidence>
<dbReference type="InterPro" id="IPR047112">
    <property type="entry name" value="RecG/Mfd"/>
</dbReference>
<keyword evidence="7" id="KW-0067">ATP-binding</keyword>
<evidence type="ECO:0000313" key="12">
    <source>
        <dbReference type="EMBL" id="CAB4989327.1"/>
    </source>
</evidence>
<keyword evidence="5" id="KW-0378">Hydrolase</keyword>
<dbReference type="InterPro" id="IPR037235">
    <property type="entry name" value="TRCF-like_C_D7"/>
</dbReference>